<dbReference type="GO" id="GO:0046872">
    <property type="term" value="F:metal ion binding"/>
    <property type="evidence" value="ECO:0007669"/>
    <property type="project" value="UniProtKB-KW"/>
</dbReference>
<comment type="cofactor">
    <cofactor evidence="1">
        <name>Mg(2+)</name>
        <dbReference type="ChEBI" id="CHEBI:18420"/>
    </cofactor>
</comment>
<dbReference type="RefSeq" id="WP_069645487.1">
    <property type="nucleotide sequence ID" value="NZ_MIJZ01000001.1"/>
</dbReference>
<organism evidence="14 15">
    <name type="scientific">Enterococcus ureasiticus</name>
    <dbReference type="NCBI Taxonomy" id="903984"/>
    <lineage>
        <taxon>Bacteria</taxon>
        <taxon>Bacillati</taxon>
        <taxon>Bacillota</taxon>
        <taxon>Bacilli</taxon>
        <taxon>Lactobacillales</taxon>
        <taxon>Enterococcaceae</taxon>
        <taxon>Enterococcus</taxon>
    </lineage>
</organism>
<dbReference type="InterPro" id="IPR000086">
    <property type="entry name" value="NUDIX_hydrolase_dom"/>
</dbReference>
<dbReference type="SUPFAM" id="SSF55811">
    <property type="entry name" value="Nudix"/>
    <property type="match status" value="1"/>
</dbReference>
<evidence type="ECO:0000256" key="8">
    <source>
        <dbReference type="ARBA" id="ARBA00022842"/>
    </source>
</evidence>
<keyword evidence="15" id="KW-1185">Reference proteome</keyword>
<evidence type="ECO:0000313" key="15">
    <source>
        <dbReference type="Proteomes" id="UP000094068"/>
    </source>
</evidence>
<comment type="similarity">
    <text evidence="2 12">Belongs to the Nudix hydrolase family.</text>
</comment>
<dbReference type="CDD" id="cd04693">
    <property type="entry name" value="NUDIX_Hydrolase"/>
    <property type="match status" value="1"/>
</dbReference>
<dbReference type="GO" id="GO:0044715">
    <property type="term" value="F:8-oxo-dGDP phosphatase activity"/>
    <property type="evidence" value="ECO:0007669"/>
    <property type="project" value="TreeGrafter"/>
</dbReference>
<name>A0A1E5GP36_9ENTE</name>
<dbReference type="InterPro" id="IPR020084">
    <property type="entry name" value="NUDIX_hydrolase_CS"/>
</dbReference>
<dbReference type="EC" id="3.6.1.55" evidence="11"/>
<evidence type="ECO:0000256" key="9">
    <source>
        <dbReference type="ARBA" id="ARBA00023204"/>
    </source>
</evidence>
<accession>A0A1E5GP36</accession>
<evidence type="ECO:0000259" key="13">
    <source>
        <dbReference type="PROSITE" id="PS51462"/>
    </source>
</evidence>
<proteinExistence type="inferred from homology"/>
<evidence type="ECO:0000256" key="7">
    <source>
        <dbReference type="ARBA" id="ARBA00022801"/>
    </source>
</evidence>
<evidence type="ECO:0000256" key="11">
    <source>
        <dbReference type="ARBA" id="ARBA00038905"/>
    </source>
</evidence>
<evidence type="ECO:0000256" key="3">
    <source>
        <dbReference type="ARBA" id="ARBA00022457"/>
    </source>
</evidence>
<dbReference type="GO" id="GO:0006260">
    <property type="term" value="P:DNA replication"/>
    <property type="evidence" value="ECO:0007669"/>
    <property type="project" value="UniProtKB-KW"/>
</dbReference>
<dbReference type="InterPro" id="IPR047127">
    <property type="entry name" value="MutT-like"/>
</dbReference>
<protein>
    <recommendedName>
        <fullName evidence="11">8-oxo-dGTP diphosphatase</fullName>
        <ecNumber evidence="11">3.6.1.55</ecNumber>
    </recommendedName>
</protein>
<dbReference type="InterPro" id="IPR020476">
    <property type="entry name" value="Nudix_hydrolase"/>
</dbReference>
<dbReference type="EMBL" id="MIJZ01000001">
    <property type="protein sequence ID" value="OEG14461.1"/>
    <property type="molecule type" value="Genomic_DNA"/>
</dbReference>
<dbReference type="Proteomes" id="UP000094068">
    <property type="component" value="Unassembled WGS sequence"/>
</dbReference>
<dbReference type="GO" id="GO:0035539">
    <property type="term" value="F:8-oxo-7,8-dihydrodeoxyguanosine triphosphate pyrophosphatase activity"/>
    <property type="evidence" value="ECO:0007669"/>
    <property type="project" value="UniProtKB-EC"/>
</dbReference>
<feature type="domain" description="Nudix hydrolase" evidence="13">
    <location>
        <begin position="26"/>
        <end position="157"/>
    </location>
</feature>
<evidence type="ECO:0000256" key="5">
    <source>
        <dbReference type="ARBA" id="ARBA00022723"/>
    </source>
</evidence>
<reference evidence="15" key="1">
    <citation type="submission" date="2016-09" db="EMBL/GenBank/DDBJ databases">
        <authorList>
            <person name="Gulvik C.A."/>
        </authorList>
    </citation>
    <scope>NUCLEOTIDE SEQUENCE [LARGE SCALE GENOMIC DNA]</scope>
    <source>
        <strain evidence="15">DSM 23328</strain>
    </source>
</reference>
<keyword evidence="9" id="KW-0234">DNA repair</keyword>
<dbReference type="GO" id="GO:0044716">
    <property type="term" value="F:8-oxo-GDP phosphatase activity"/>
    <property type="evidence" value="ECO:0007669"/>
    <property type="project" value="TreeGrafter"/>
</dbReference>
<dbReference type="Gene3D" id="3.90.79.10">
    <property type="entry name" value="Nucleoside Triphosphate Pyrophosphohydrolase"/>
    <property type="match status" value="1"/>
</dbReference>
<gene>
    <name evidence="14" type="ORF">BCR21_05580</name>
</gene>
<evidence type="ECO:0000256" key="10">
    <source>
        <dbReference type="ARBA" id="ARBA00035861"/>
    </source>
</evidence>
<dbReference type="PANTHER" id="PTHR47707">
    <property type="entry name" value="8-OXO-DGTP DIPHOSPHATASE"/>
    <property type="match status" value="1"/>
</dbReference>
<comment type="catalytic activity">
    <reaction evidence="10">
        <text>8-oxo-dGTP + H2O = 8-oxo-dGMP + diphosphate + H(+)</text>
        <dbReference type="Rhea" id="RHEA:31575"/>
        <dbReference type="ChEBI" id="CHEBI:15377"/>
        <dbReference type="ChEBI" id="CHEBI:15378"/>
        <dbReference type="ChEBI" id="CHEBI:33019"/>
        <dbReference type="ChEBI" id="CHEBI:63224"/>
        <dbReference type="ChEBI" id="CHEBI:77896"/>
        <dbReference type="EC" id="3.6.1.55"/>
    </reaction>
</comment>
<sequence>MLDIYDVNHMKTGKIIQRGEALLEDEFQLAACIVILNHNREFLVTQRHPKKQMGLYWEIPGGAVESNEKSEVAAIRELHEEIGIAVEVSELEFIGTTVYAPLHLLIDSYLIIKEVKLSRLVLQEEEVIATRFMHFNEIKKYRLEGKFTPFDYEVCKKLQQKITD</sequence>
<dbReference type="PRINTS" id="PR00502">
    <property type="entry name" value="NUDIXFAMILY"/>
</dbReference>
<evidence type="ECO:0000313" key="14">
    <source>
        <dbReference type="EMBL" id="OEG14461.1"/>
    </source>
</evidence>
<dbReference type="STRING" id="903984.BCR21_05580"/>
<evidence type="ECO:0000256" key="4">
    <source>
        <dbReference type="ARBA" id="ARBA00022705"/>
    </source>
</evidence>
<dbReference type="Pfam" id="PF00293">
    <property type="entry name" value="NUDIX"/>
    <property type="match status" value="1"/>
</dbReference>
<keyword evidence="6" id="KW-0227">DNA damage</keyword>
<comment type="caution">
    <text evidence="14">The sequence shown here is derived from an EMBL/GenBank/DDBJ whole genome shotgun (WGS) entry which is preliminary data.</text>
</comment>
<keyword evidence="5" id="KW-0479">Metal-binding</keyword>
<dbReference type="PROSITE" id="PS51462">
    <property type="entry name" value="NUDIX"/>
    <property type="match status" value="1"/>
</dbReference>
<dbReference type="PANTHER" id="PTHR47707:SF1">
    <property type="entry name" value="NUDIX HYDROLASE FAMILY PROTEIN"/>
    <property type="match status" value="1"/>
</dbReference>
<keyword evidence="3" id="KW-0515">Mutator protein</keyword>
<evidence type="ECO:0000256" key="6">
    <source>
        <dbReference type="ARBA" id="ARBA00022763"/>
    </source>
</evidence>
<dbReference type="InterPro" id="IPR015797">
    <property type="entry name" value="NUDIX_hydrolase-like_dom_sf"/>
</dbReference>
<evidence type="ECO:0000256" key="2">
    <source>
        <dbReference type="ARBA" id="ARBA00005582"/>
    </source>
</evidence>
<keyword evidence="7 12" id="KW-0378">Hydrolase</keyword>
<dbReference type="PROSITE" id="PS00893">
    <property type="entry name" value="NUDIX_BOX"/>
    <property type="match status" value="1"/>
</dbReference>
<dbReference type="GO" id="GO:0006281">
    <property type="term" value="P:DNA repair"/>
    <property type="evidence" value="ECO:0007669"/>
    <property type="project" value="UniProtKB-KW"/>
</dbReference>
<evidence type="ECO:0000256" key="12">
    <source>
        <dbReference type="RuleBase" id="RU003476"/>
    </source>
</evidence>
<dbReference type="AlphaFoldDB" id="A0A1E5GP36"/>
<dbReference type="OrthoDB" id="9810648at2"/>
<dbReference type="GO" id="GO:0008413">
    <property type="term" value="F:8-oxo-7,8-dihydroguanosine triphosphate pyrophosphatase activity"/>
    <property type="evidence" value="ECO:0007669"/>
    <property type="project" value="TreeGrafter"/>
</dbReference>
<keyword evidence="4" id="KW-0235">DNA replication</keyword>
<keyword evidence="8" id="KW-0460">Magnesium</keyword>
<evidence type="ECO:0000256" key="1">
    <source>
        <dbReference type="ARBA" id="ARBA00001946"/>
    </source>
</evidence>